<dbReference type="AlphaFoldDB" id="C8S4I9"/>
<dbReference type="STRING" id="371731.Rsw2DRAFT_2967"/>
<sequence length="494" mass="52757">MAADPAPLVALRGVWKVFEGVPVLRGIDFDIRPGEVHALLGGNGSGKSTIVKILSGAYQPTAGRIEIGARTTVLPRPSDAHQQGIYMVPQEPHIFPNLTVLENLTMGLAGGVANAAQARRIADEIGLSVDFAMPGGGLSIANQQLVEIIRGLLRKARVLILDEPTSSLTRREVDALAIEMRTLTARGIGILFISHRLDEVLDLADRVSVLRDGHFVLSAPAAELTPEKLVEAMLPADFLPATESTVAPQGRNPVLEVSGLTGRAFRDVSFNVLPGEVVGIAGVVGSGRTELAQAIYGIDTDVTGEVRINGKAAPHRAPQSCQAMGLSYVPEDRHAHGIFLTLPSARTISAGLLALGRRKFLAPRMEGELASRFVDRLRIKLSSTAQVARILSGGNQQKIVLAKMLAPEPRIVIMDEPTRGIDARARQDVYRIIRELTAQGVGVVVISSEMGEVAEISDRVLVMLRGRMMALPTGRRSVEEISAATFASRRGAAA</sequence>
<dbReference type="CDD" id="cd03216">
    <property type="entry name" value="ABC_Carb_Monos_I"/>
    <property type="match status" value="1"/>
</dbReference>
<dbReference type="InterPro" id="IPR017871">
    <property type="entry name" value="ABC_transporter-like_CS"/>
</dbReference>
<organism evidence="11 12">
    <name type="scientific">Rhodobacter ferrooxidans</name>
    <dbReference type="NCBI Taxonomy" id="371731"/>
    <lineage>
        <taxon>Bacteria</taxon>
        <taxon>Pseudomonadati</taxon>
        <taxon>Pseudomonadota</taxon>
        <taxon>Alphaproteobacteria</taxon>
        <taxon>Rhodobacterales</taxon>
        <taxon>Rhodobacter group</taxon>
        <taxon>Rhodobacter</taxon>
    </lineage>
</organism>
<comment type="subcellular location">
    <subcellularLocation>
        <location evidence="1">Cell inner membrane</location>
        <topology evidence="1">Peripheral membrane protein</topology>
    </subcellularLocation>
</comment>
<dbReference type="EMBL" id="ACYY01000026">
    <property type="protein sequence ID" value="EEW24072.1"/>
    <property type="molecule type" value="Genomic_DNA"/>
</dbReference>
<dbReference type="PROSITE" id="PS50893">
    <property type="entry name" value="ABC_TRANSPORTER_2"/>
    <property type="match status" value="2"/>
</dbReference>
<dbReference type="SMART" id="SM00382">
    <property type="entry name" value="AAA"/>
    <property type="match status" value="2"/>
</dbReference>
<dbReference type="InterPro" id="IPR003593">
    <property type="entry name" value="AAA+_ATPase"/>
</dbReference>
<dbReference type="PANTHER" id="PTHR43790">
    <property type="entry name" value="CARBOHYDRATE TRANSPORT ATP-BINDING PROTEIN MG119-RELATED"/>
    <property type="match status" value="1"/>
</dbReference>
<comment type="subunit">
    <text evidence="3">The complex is composed of two ATP-binding proteins (LsrA), two transmembrane proteins (LsrC and LsrD) and a solute-binding protein (LsrB).</text>
</comment>
<dbReference type="GO" id="GO:0016887">
    <property type="term" value="F:ATP hydrolysis activity"/>
    <property type="evidence" value="ECO:0007669"/>
    <property type="project" value="InterPro"/>
</dbReference>
<dbReference type="Proteomes" id="UP000010121">
    <property type="component" value="Unassembled WGS sequence"/>
</dbReference>
<evidence type="ECO:0000256" key="8">
    <source>
        <dbReference type="ARBA" id="ARBA00023798"/>
    </source>
</evidence>
<protein>
    <recommendedName>
        <fullName evidence="4">Autoinducer 2 import ATP-binding protein LsrA</fullName>
        <ecNumber evidence="8">7.6.2.13</ecNumber>
    </recommendedName>
</protein>
<dbReference type="EC" id="7.6.2.13" evidence="8"/>
<proteinExistence type="inferred from homology"/>
<evidence type="ECO:0000256" key="9">
    <source>
        <dbReference type="ARBA" id="ARBA00034076"/>
    </source>
</evidence>
<evidence type="ECO:0000313" key="11">
    <source>
        <dbReference type="EMBL" id="EEW24072.1"/>
    </source>
</evidence>
<evidence type="ECO:0000256" key="7">
    <source>
        <dbReference type="ARBA" id="ARBA00023747"/>
    </source>
</evidence>
<evidence type="ECO:0000313" key="12">
    <source>
        <dbReference type="Proteomes" id="UP000010121"/>
    </source>
</evidence>
<evidence type="ECO:0000259" key="10">
    <source>
        <dbReference type="PROSITE" id="PS50893"/>
    </source>
</evidence>
<dbReference type="SUPFAM" id="SSF52540">
    <property type="entry name" value="P-loop containing nucleoside triphosphate hydrolases"/>
    <property type="match status" value="2"/>
</dbReference>
<keyword evidence="6" id="KW-0067">ATP-binding</keyword>
<feature type="domain" description="ABC transporter" evidence="10">
    <location>
        <begin position="250"/>
        <end position="490"/>
    </location>
</feature>
<evidence type="ECO:0000256" key="4">
    <source>
        <dbReference type="ARBA" id="ARBA00019459"/>
    </source>
</evidence>
<evidence type="ECO:0000256" key="1">
    <source>
        <dbReference type="ARBA" id="ARBA00004417"/>
    </source>
</evidence>
<evidence type="ECO:0000256" key="3">
    <source>
        <dbReference type="ARBA" id="ARBA00011262"/>
    </source>
</evidence>
<dbReference type="GO" id="GO:0005886">
    <property type="term" value="C:plasma membrane"/>
    <property type="evidence" value="ECO:0007669"/>
    <property type="project" value="UniProtKB-SubCell"/>
</dbReference>
<gene>
    <name evidence="11" type="ORF">Rsw2DRAFT_2967</name>
</gene>
<evidence type="ECO:0000256" key="5">
    <source>
        <dbReference type="ARBA" id="ARBA00022741"/>
    </source>
</evidence>
<dbReference type="InterPro" id="IPR003439">
    <property type="entry name" value="ABC_transporter-like_ATP-bd"/>
</dbReference>
<dbReference type="OrthoDB" id="9805029at2"/>
<evidence type="ECO:0000256" key="6">
    <source>
        <dbReference type="ARBA" id="ARBA00022840"/>
    </source>
</evidence>
<comment type="function">
    <text evidence="7">Part of the ABC transporter complex LsrABCD involved in autoinducer 2 (AI-2) import. Responsible for energy coupling to the transport system.</text>
</comment>
<keyword evidence="5" id="KW-0547">Nucleotide-binding</keyword>
<dbReference type="CDD" id="cd03215">
    <property type="entry name" value="ABC_Carb_Monos_II"/>
    <property type="match status" value="1"/>
</dbReference>
<feature type="domain" description="ABC transporter" evidence="10">
    <location>
        <begin position="9"/>
        <end position="237"/>
    </location>
</feature>
<dbReference type="Gene3D" id="3.40.50.300">
    <property type="entry name" value="P-loop containing nucleotide triphosphate hydrolases"/>
    <property type="match status" value="2"/>
</dbReference>
<dbReference type="InterPro" id="IPR050107">
    <property type="entry name" value="ABC_carbohydrate_import_ATPase"/>
</dbReference>
<comment type="catalytic activity">
    <reaction evidence="9">
        <text>ATP + H2O + (2R,4S)-2-methyl-2,3,3,4-tetrahydroxytetrahydrofuran-[AI-2-binding protein]Side 1 = ADP + phosphate + (2R,4S)-2-methyl-2,3,3,4-tetrahydroxytetrahydrofuranSide 2 + [AI-2-binding protein]Side 1.</text>
        <dbReference type="EC" id="7.6.2.13"/>
    </reaction>
</comment>
<dbReference type="eggNOG" id="COG1129">
    <property type="taxonomic scope" value="Bacteria"/>
</dbReference>
<dbReference type="PANTHER" id="PTHR43790:SF2">
    <property type="entry name" value="AUTOINDUCER 2 IMPORT ATP-BINDING PROTEIN LSRA"/>
    <property type="match status" value="1"/>
</dbReference>
<accession>C8S4I9</accession>
<dbReference type="GO" id="GO:0005524">
    <property type="term" value="F:ATP binding"/>
    <property type="evidence" value="ECO:0007669"/>
    <property type="project" value="UniProtKB-KW"/>
</dbReference>
<dbReference type="PROSITE" id="PS00211">
    <property type="entry name" value="ABC_TRANSPORTER_1"/>
    <property type="match status" value="1"/>
</dbReference>
<comment type="caution">
    <text evidence="11">The sequence shown here is derived from an EMBL/GenBank/DDBJ whole genome shotgun (WGS) entry which is preliminary data.</text>
</comment>
<reference evidence="11 12" key="1">
    <citation type="submission" date="2009-08" db="EMBL/GenBank/DDBJ databases">
        <title>The draft genome of Rhodobacter sp. SW2.</title>
        <authorList>
            <consortium name="US DOE Joint Genome Institute (JGI-PGF)"/>
            <person name="Lucas S."/>
            <person name="Copeland A."/>
            <person name="Lapidus A."/>
            <person name="Glavina del Rio T."/>
            <person name="Tice H."/>
            <person name="Bruce D."/>
            <person name="Goodwin L."/>
            <person name="Pitluck S."/>
            <person name="Larimer F."/>
            <person name="Land M.L."/>
            <person name="Hauser L."/>
            <person name="Emerson D."/>
        </authorList>
    </citation>
    <scope>NUCLEOTIDE SEQUENCE [LARGE SCALE GENOMIC DNA]</scope>
    <source>
        <strain evidence="11 12">SW2</strain>
    </source>
</reference>
<name>C8S4I9_9RHOB</name>
<evidence type="ECO:0000256" key="2">
    <source>
        <dbReference type="ARBA" id="ARBA00009404"/>
    </source>
</evidence>
<comment type="similarity">
    <text evidence="2">Belongs to the ABC transporter superfamily. AI-2 autoinducer porter (TC 3.A.1.2.8) family.</text>
</comment>
<keyword evidence="12" id="KW-1185">Reference proteome</keyword>
<dbReference type="Pfam" id="PF00005">
    <property type="entry name" value="ABC_tran"/>
    <property type="match status" value="2"/>
</dbReference>
<dbReference type="InterPro" id="IPR027417">
    <property type="entry name" value="P-loop_NTPase"/>
</dbReference>
<dbReference type="RefSeq" id="WP_008032373.1">
    <property type="nucleotide sequence ID" value="NZ_ACYY01000026.1"/>
</dbReference>